<accession>A0ACC2VA29</accession>
<evidence type="ECO:0000313" key="1">
    <source>
        <dbReference type="EMBL" id="KAJ9095501.1"/>
    </source>
</evidence>
<protein>
    <submittedName>
        <fullName evidence="1">Uncharacterized protein</fullName>
    </submittedName>
</protein>
<reference evidence="1" key="1">
    <citation type="submission" date="2023-04" db="EMBL/GenBank/DDBJ databases">
        <title>Draft Genome sequencing of Naganishia species isolated from polar environments using Oxford Nanopore Technology.</title>
        <authorList>
            <person name="Leo P."/>
            <person name="Venkateswaran K."/>
        </authorList>
    </citation>
    <scope>NUCLEOTIDE SEQUENCE</scope>
    <source>
        <strain evidence="1">MNA-CCFEE 5262</strain>
    </source>
</reference>
<gene>
    <name evidence="1" type="ORF">QFC20_006644</name>
</gene>
<dbReference type="EMBL" id="JASBWS010000123">
    <property type="protein sequence ID" value="KAJ9095501.1"/>
    <property type="molecule type" value="Genomic_DNA"/>
</dbReference>
<keyword evidence="2" id="KW-1185">Reference proteome</keyword>
<evidence type="ECO:0000313" key="2">
    <source>
        <dbReference type="Proteomes" id="UP001230649"/>
    </source>
</evidence>
<dbReference type="Proteomes" id="UP001230649">
    <property type="component" value="Unassembled WGS sequence"/>
</dbReference>
<proteinExistence type="predicted"/>
<sequence length="134" mass="15293">MPEQTQAENPAQPSRTQERGARLRELAREIEEDEKNVERLKRELAVIESGKAAAWEGTDAPDLQGKRESWSSYYRLKESQQLHEQDLESFSTKLVGKRTEQALIQAQEDSFWPSRGSFRDNVTLALSSLTAPFV</sequence>
<comment type="caution">
    <text evidence="1">The sequence shown here is derived from an EMBL/GenBank/DDBJ whole genome shotgun (WGS) entry which is preliminary data.</text>
</comment>
<organism evidence="1 2">
    <name type="scientific">Naganishia adeliensis</name>
    <dbReference type="NCBI Taxonomy" id="92952"/>
    <lineage>
        <taxon>Eukaryota</taxon>
        <taxon>Fungi</taxon>
        <taxon>Dikarya</taxon>
        <taxon>Basidiomycota</taxon>
        <taxon>Agaricomycotina</taxon>
        <taxon>Tremellomycetes</taxon>
        <taxon>Filobasidiales</taxon>
        <taxon>Filobasidiaceae</taxon>
        <taxon>Naganishia</taxon>
    </lineage>
</organism>
<name>A0ACC2VA29_9TREE</name>